<dbReference type="AlphaFoldDB" id="D3FF04"/>
<feature type="transmembrane region" description="Helical" evidence="7">
    <location>
        <begin position="404"/>
        <end position="429"/>
    </location>
</feature>
<keyword evidence="3" id="KW-1003">Cell membrane</keyword>
<dbReference type="PANTHER" id="PTHR42718">
    <property type="entry name" value="MAJOR FACILITATOR SUPERFAMILY MULTIDRUG TRANSPORTER MFSC"/>
    <property type="match status" value="1"/>
</dbReference>
<evidence type="ECO:0000259" key="8">
    <source>
        <dbReference type="PROSITE" id="PS50850"/>
    </source>
</evidence>
<feature type="transmembrane region" description="Helical" evidence="7">
    <location>
        <begin position="148"/>
        <end position="169"/>
    </location>
</feature>
<dbReference type="InterPro" id="IPR011701">
    <property type="entry name" value="MFS"/>
</dbReference>
<dbReference type="GO" id="GO:0005886">
    <property type="term" value="C:plasma membrane"/>
    <property type="evidence" value="ECO:0007669"/>
    <property type="project" value="UniProtKB-SubCell"/>
</dbReference>
<evidence type="ECO:0000313" key="9">
    <source>
        <dbReference type="EMBL" id="ADB51721.1"/>
    </source>
</evidence>
<feature type="transmembrane region" description="Helical" evidence="7">
    <location>
        <begin position="209"/>
        <end position="229"/>
    </location>
</feature>
<feature type="transmembrane region" description="Helical" evidence="7">
    <location>
        <begin position="279"/>
        <end position="301"/>
    </location>
</feature>
<dbReference type="OrthoDB" id="4080117at2"/>
<reference evidence="9 10" key="1">
    <citation type="journal article" date="2010" name="Stand. Genomic Sci.">
        <title>Complete genome sequence of Conexibacter woesei type strain (ID131577).</title>
        <authorList>
            <person name="Pukall R."/>
            <person name="Lapidus A."/>
            <person name="Glavina Del Rio T."/>
            <person name="Copeland A."/>
            <person name="Tice H."/>
            <person name="Cheng J.-F."/>
            <person name="Lucas S."/>
            <person name="Chen F."/>
            <person name="Nolan M."/>
            <person name="Bruce D."/>
            <person name="Goodwin L."/>
            <person name="Pitluck S."/>
            <person name="Mavromatis K."/>
            <person name="Ivanova N."/>
            <person name="Ovchinnikova G."/>
            <person name="Pati A."/>
            <person name="Chen A."/>
            <person name="Palaniappan K."/>
            <person name="Land M."/>
            <person name="Hauser L."/>
            <person name="Chang Y.-J."/>
            <person name="Jeffries C.D."/>
            <person name="Chain P."/>
            <person name="Meincke L."/>
            <person name="Sims D."/>
            <person name="Brettin T."/>
            <person name="Detter J.C."/>
            <person name="Rohde M."/>
            <person name="Goeker M."/>
            <person name="Bristow J."/>
            <person name="Eisen J.A."/>
            <person name="Markowitz V."/>
            <person name="Kyrpides N.C."/>
            <person name="Klenk H.-P."/>
            <person name="Hugenholtz P."/>
        </authorList>
    </citation>
    <scope>NUCLEOTIDE SEQUENCE [LARGE SCALE GENOMIC DNA]</scope>
    <source>
        <strain evidence="10">DSM 14684 / CIP 108061 / JCM 11494 / NBRC 100937 / ID131577</strain>
    </source>
</reference>
<feature type="transmembrane region" description="Helical" evidence="7">
    <location>
        <begin position="113"/>
        <end position="136"/>
    </location>
</feature>
<dbReference type="NCBIfam" id="TIGR00711">
    <property type="entry name" value="efflux_EmrB"/>
    <property type="match status" value="1"/>
</dbReference>
<keyword evidence="2" id="KW-0813">Transport</keyword>
<feature type="transmembrane region" description="Helical" evidence="7">
    <location>
        <begin position="338"/>
        <end position="359"/>
    </location>
</feature>
<feature type="transmembrane region" description="Helical" evidence="7">
    <location>
        <begin position="313"/>
        <end position="331"/>
    </location>
</feature>
<protein>
    <submittedName>
        <fullName evidence="9">Drug resistance transporter, EmrB/QacA subfamily</fullName>
    </submittedName>
</protein>
<sequence length="498" mass="51288">MSSLSPAAPAQGSGTETNRWVVLVLVCLAQFMVVLDATIVNVALPSIQTDLDITAGNLAWIINSYTLLFGGFLLLGGRAADLFGRKRVFLAGVVLFSVASLLCGLATSQETLIAFRGLQGLGAALVSPAALSIIMTTFADGAERTKALAVWGAIAAGGSAFGLLLGGVLTEALSWPWIFIVNVPVGIAAFVLSLRLIPESKAPDAGRGFDALGAVLVTGGLISLVYAIVRAESAGWGSTTTLGFGALAIVLLVGFVVAERVQSQPLVRLGIFSTRSLSTANGVMLVVAGGMFAMFFFATIYVQVVLGYSPIEAGLAFLPFTVGIIAGSVAAQQLIPRIGVRAQILFGLTLAAIGLLLMMRITADGDYVTQLLPAVLVMSIGMGNTFVPLTLLGTTNVEERDAGLASGLFNTSQQIGGALGLSILSTLAASRTESLREELAPGASPLAVLETLVDGYHVAFLIGAVFIAAGALAIVLLIRRSDVAAINDVDPASVQMAH</sequence>
<dbReference type="PANTHER" id="PTHR42718:SF46">
    <property type="entry name" value="BLR6921 PROTEIN"/>
    <property type="match status" value="1"/>
</dbReference>
<evidence type="ECO:0000256" key="4">
    <source>
        <dbReference type="ARBA" id="ARBA00022692"/>
    </source>
</evidence>
<feature type="transmembrane region" description="Helical" evidence="7">
    <location>
        <begin position="56"/>
        <end position="76"/>
    </location>
</feature>
<dbReference type="CDD" id="cd17321">
    <property type="entry name" value="MFS_MMR_MDR_like"/>
    <property type="match status" value="1"/>
</dbReference>
<evidence type="ECO:0000256" key="1">
    <source>
        <dbReference type="ARBA" id="ARBA00004651"/>
    </source>
</evidence>
<dbReference type="eggNOG" id="COG0477">
    <property type="taxonomic scope" value="Bacteria"/>
</dbReference>
<evidence type="ECO:0000256" key="5">
    <source>
        <dbReference type="ARBA" id="ARBA00022989"/>
    </source>
</evidence>
<dbReference type="PROSITE" id="PS50850">
    <property type="entry name" value="MFS"/>
    <property type="match status" value="1"/>
</dbReference>
<keyword evidence="10" id="KW-1185">Reference proteome</keyword>
<dbReference type="STRING" id="469383.Cwoe_3303"/>
<feature type="transmembrane region" description="Helical" evidence="7">
    <location>
        <begin position="88"/>
        <end position="107"/>
    </location>
</feature>
<keyword evidence="4 7" id="KW-0812">Transmembrane</keyword>
<name>D3FF04_CONWI</name>
<evidence type="ECO:0000256" key="6">
    <source>
        <dbReference type="ARBA" id="ARBA00023136"/>
    </source>
</evidence>
<reference evidence="10" key="2">
    <citation type="submission" date="2010-01" db="EMBL/GenBank/DDBJ databases">
        <title>The complete genome of Conexibacter woesei DSM 14684.</title>
        <authorList>
            <consortium name="US DOE Joint Genome Institute (JGI-PGF)"/>
            <person name="Lucas S."/>
            <person name="Copeland A."/>
            <person name="Lapidus A."/>
            <person name="Glavina del Rio T."/>
            <person name="Dalin E."/>
            <person name="Tice H."/>
            <person name="Bruce D."/>
            <person name="Goodwin L."/>
            <person name="Pitluck S."/>
            <person name="Kyrpides N."/>
            <person name="Mavromatis K."/>
            <person name="Ivanova N."/>
            <person name="Mikhailova N."/>
            <person name="Chertkov O."/>
            <person name="Brettin T."/>
            <person name="Detter J.C."/>
            <person name="Han C."/>
            <person name="Larimer F."/>
            <person name="Land M."/>
            <person name="Hauser L."/>
            <person name="Markowitz V."/>
            <person name="Cheng J.-F."/>
            <person name="Hugenholtz P."/>
            <person name="Woyke T."/>
            <person name="Wu D."/>
            <person name="Pukall R."/>
            <person name="Steenblock K."/>
            <person name="Schneider S."/>
            <person name="Klenk H.-P."/>
            <person name="Eisen J.A."/>
        </authorList>
    </citation>
    <scope>NUCLEOTIDE SEQUENCE [LARGE SCALE GENOMIC DNA]</scope>
    <source>
        <strain evidence="10">DSM 14684 / CIP 108061 / JCM 11494 / NBRC 100937 / ID131577</strain>
    </source>
</reference>
<dbReference type="KEGG" id="cwo:Cwoe_3303"/>
<keyword evidence="6 7" id="KW-0472">Membrane</keyword>
<dbReference type="InterPro" id="IPR004638">
    <property type="entry name" value="EmrB-like"/>
</dbReference>
<dbReference type="InterPro" id="IPR020846">
    <property type="entry name" value="MFS_dom"/>
</dbReference>
<feature type="domain" description="Major facilitator superfamily (MFS) profile" evidence="8">
    <location>
        <begin position="22"/>
        <end position="482"/>
    </location>
</feature>
<dbReference type="InterPro" id="IPR036259">
    <property type="entry name" value="MFS_trans_sf"/>
</dbReference>
<proteinExistence type="predicted"/>
<dbReference type="Proteomes" id="UP000008229">
    <property type="component" value="Chromosome"/>
</dbReference>
<dbReference type="EMBL" id="CP001854">
    <property type="protein sequence ID" value="ADB51721.1"/>
    <property type="molecule type" value="Genomic_DNA"/>
</dbReference>
<evidence type="ECO:0000256" key="2">
    <source>
        <dbReference type="ARBA" id="ARBA00022448"/>
    </source>
</evidence>
<feature type="transmembrane region" description="Helical" evidence="7">
    <location>
        <begin position="371"/>
        <end position="392"/>
    </location>
</feature>
<dbReference type="PROSITE" id="PS00216">
    <property type="entry name" value="SUGAR_TRANSPORT_1"/>
    <property type="match status" value="1"/>
</dbReference>
<gene>
    <name evidence="9" type="ordered locus">Cwoe_3303</name>
</gene>
<dbReference type="InterPro" id="IPR005829">
    <property type="entry name" value="Sugar_transporter_CS"/>
</dbReference>
<dbReference type="RefSeq" id="WP_012934772.1">
    <property type="nucleotide sequence ID" value="NC_013739.1"/>
</dbReference>
<dbReference type="SUPFAM" id="SSF103473">
    <property type="entry name" value="MFS general substrate transporter"/>
    <property type="match status" value="1"/>
</dbReference>
<dbReference type="PRINTS" id="PR01036">
    <property type="entry name" value="TCRTETB"/>
</dbReference>
<feature type="transmembrane region" description="Helical" evidence="7">
    <location>
        <begin position="456"/>
        <end position="478"/>
    </location>
</feature>
<feature type="transmembrane region" description="Helical" evidence="7">
    <location>
        <begin position="235"/>
        <end position="258"/>
    </location>
</feature>
<feature type="transmembrane region" description="Helical" evidence="7">
    <location>
        <begin position="20"/>
        <end position="44"/>
    </location>
</feature>
<evidence type="ECO:0000313" key="10">
    <source>
        <dbReference type="Proteomes" id="UP000008229"/>
    </source>
</evidence>
<dbReference type="Gene3D" id="1.20.1250.20">
    <property type="entry name" value="MFS general substrate transporter like domains"/>
    <property type="match status" value="1"/>
</dbReference>
<feature type="transmembrane region" description="Helical" evidence="7">
    <location>
        <begin position="175"/>
        <end position="197"/>
    </location>
</feature>
<comment type="subcellular location">
    <subcellularLocation>
        <location evidence="1">Cell membrane</location>
        <topology evidence="1">Multi-pass membrane protein</topology>
    </subcellularLocation>
</comment>
<organism evidence="9 10">
    <name type="scientific">Conexibacter woesei (strain DSM 14684 / CCUG 47730 / CIP 108061 / JCM 11494 / NBRC 100937 / ID131577)</name>
    <dbReference type="NCBI Taxonomy" id="469383"/>
    <lineage>
        <taxon>Bacteria</taxon>
        <taxon>Bacillati</taxon>
        <taxon>Actinomycetota</taxon>
        <taxon>Thermoleophilia</taxon>
        <taxon>Solirubrobacterales</taxon>
        <taxon>Conexibacteraceae</taxon>
        <taxon>Conexibacter</taxon>
    </lineage>
</organism>
<evidence type="ECO:0000256" key="3">
    <source>
        <dbReference type="ARBA" id="ARBA00022475"/>
    </source>
</evidence>
<dbReference type="Gene3D" id="1.20.1720.10">
    <property type="entry name" value="Multidrug resistance protein D"/>
    <property type="match status" value="1"/>
</dbReference>
<dbReference type="GO" id="GO:0022857">
    <property type="term" value="F:transmembrane transporter activity"/>
    <property type="evidence" value="ECO:0007669"/>
    <property type="project" value="InterPro"/>
</dbReference>
<dbReference type="Pfam" id="PF07690">
    <property type="entry name" value="MFS_1"/>
    <property type="match status" value="1"/>
</dbReference>
<evidence type="ECO:0000256" key="7">
    <source>
        <dbReference type="SAM" id="Phobius"/>
    </source>
</evidence>
<accession>D3FF04</accession>
<dbReference type="HOGENOM" id="CLU_000960_28_2_11"/>
<keyword evidence="5 7" id="KW-1133">Transmembrane helix</keyword>